<keyword evidence="10" id="KW-1185">Reference proteome</keyword>
<reference evidence="9 10" key="1">
    <citation type="submission" date="2019-08" db="EMBL/GenBank/DDBJ databases">
        <title>Deep-cultivation of Planctomycetes and their phenomic and genomic characterization uncovers novel biology.</title>
        <authorList>
            <person name="Wiegand S."/>
            <person name="Jogler M."/>
            <person name="Boedeker C."/>
            <person name="Pinto D."/>
            <person name="Vollmers J."/>
            <person name="Rivas-Marin E."/>
            <person name="Kohn T."/>
            <person name="Peeters S.H."/>
            <person name="Heuer A."/>
            <person name="Rast P."/>
            <person name="Oberbeckmann S."/>
            <person name="Bunk B."/>
            <person name="Jeske O."/>
            <person name="Meyerdierks A."/>
            <person name="Storesund J.E."/>
            <person name="Kallscheuer N."/>
            <person name="Luecker S."/>
            <person name="Lage O.M."/>
            <person name="Pohl T."/>
            <person name="Merkel B.J."/>
            <person name="Hornburger P."/>
            <person name="Mueller R.-W."/>
            <person name="Bruemmer F."/>
            <person name="Labrenz M."/>
            <person name="Spormann A.M."/>
            <person name="Op den Camp H."/>
            <person name="Overmann J."/>
            <person name="Amann R."/>
            <person name="Jetten M.S.M."/>
            <person name="Mascher T."/>
            <person name="Medema M.H."/>
            <person name="Devos D.P."/>
            <person name="Kaster A.-K."/>
            <person name="Ovreas L."/>
            <person name="Rohde M."/>
            <person name="Galperin M.Y."/>
            <person name="Jogler C."/>
        </authorList>
    </citation>
    <scope>NUCLEOTIDE SEQUENCE [LARGE SCALE GENOMIC DNA]</scope>
    <source>
        <strain evidence="9 10">OJF2</strain>
    </source>
</reference>
<dbReference type="InterPro" id="IPR013039">
    <property type="entry name" value="DUF1588"/>
</dbReference>
<feature type="domain" description="DUF1585" evidence="3">
    <location>
        <begin position="845"/>
        <end position="918"/>
    </location>
</feature>
<evidence type="ECO:0000259" key="3">
    <source>
        <dbReference type="Pfam" id="PF07624"/>
    </source>
</evidence>
<feature type="domain" description="Cytochrome C Planctomycete-type" evidence="7">
    <location>
        <begin position="48"/>
        <end position="95"/>
    </location>
</feature>
<dbReference type="InterPro" id="IPR013042">
    <property type="entry name" value="DUF1592"/>
</dbReference>
<dbReference type="InterPro" id="IPR011478">
    <property type="entry name" value="DUF1585"/>
</dbReference>
<evidence type="ECO:0000259" key="8">
    <source>
        <dbReference type="Pfam" id="PF07637"/>
    </source>
</evidence>
<feature type="domain" description="DUF1592" evidence="6">
    <location>
        <begin position="564"/>
        <end position="693"/>
    </location>
</feature>
<evidence type="ECO:0000313" key="9">
    <source>
        <dbReference type="EMBL" id="QEH32299.1"/>
    </source>
</evidence>
<protein>
    <submittedName>
        <fullName evidence="9">Planctomycete cytochrome C</fullName>
    </submittedName>
</protein>
<evidence type="ECO:0000256" key="2">
    <source>
        <dbReference type="SAM" id="SignalP"/>
    </source>
</evidence>
<feature type="domain" description="DUF1588" evidence="5">
    <location>
        <begin position="712"/>
        <end position="808"/>
    </location>
</feature>
<feature type="region of interest" description="Disordered" evidence="1">
    <location>
        <begin position="449"/>
        <end position="484"/>
    </location>
</feature>
<evidence type="ECO:0000259" key="7">
    <source>
        <dbReference type="Pfam" id="PF07635"/>
    </source>
</evidence>
<dbReference type="RefSeq" id="WP_148591373.1">
    <property type="nucleotide sequence ID" value="NZ_CP042997.1"/>
</dbReference>
<dbReference type="AlphaFoldDB" id="A0A5B9VW39"/>
<feature type="chain" id="PRO_5022767370" evidence="2">
    <location>
        <begin position="34"/>
        <end position="921"/>
    </location>
</feature>
<organism evidence="9 10">
    <name type="scientific">Aquisphaera giovannonii</name>
    <dbReference type="NCBI Taxonomy" id="406548"/>
    <lineage>
        <taxon>Bacteria</taxon>
        <taxon>Pseudomonadati</taxon>
        <taxon>Planctomycetota</taxon>
        <taxon>Planctomycetia</taxon>
        <taxon>Isosphaerales</taxon>
        <taxon>Isosphaeraceae</taxon>
        <taxon>Aquisphaera</taxon>
    </lineage>
</organism>
<dbReference type="EMBL" id="CP042997">
    <property type="protein sequence ID" value="QEH32299.1"/>
    <property type="molecule type" value="Genomic_DNA"/>
</dbReference>
<dbReference type="InterPro" id="IPR013043">
    <property type="entry name" value="DUF1595"/>
</dbReference>
<keyword evidence="2" id="KW-0732">Signal</keyword>
<dbReference type="Pfam" id="PF07626">
    <property type="entry name" value="PSD3"/>
    <property type="match status" value="1"/>
</dbReference>
<feature type="signal peptide" evidence="2">
    <location>
        <begin position="1"/>
        <end position="33"/>
    </location>
</feature>
<evidence type="ECO:0000259" key="5">
    <source>
        <dbReference type="Pfam" id="PF07627"/>
    </source>
</evidence>
<feature type="domain" description="DUF1595" evidence="8">
    <location>
        <begin position="499"/>
        <end position="559"/>
    </location>
</feature>
<feature type="domain" description="DUF1587" evidence="4">
    <location>
        <begin position="132"/>
        <end position="196"/>
    </location>
</feature>
<evidence type="ECO:0000259" key="6">
    <source>
        <dbReference type="Pfam" id="PF07631"/>
    </source>
</evidence>
<evidence type="ECO:0000313" key="10">
    <source>
        <dbReference type="Proteomes" id="UP000324233"/>
    </source>
</evidence>
<feature type="compositionally biased region" description="Gly residues" evidence="1">
    <location>
        <begin position="468"/>
        <end position="481"/>
    </location>
</feature>
<proteinExistence type="predicted"/>
<dbReference type="OrthoDB" id="175242at2"/>
<evidence type="ECO:0000256" key="1">
    <source>
        <dbReference type="SAM" id="MobiDB-lite"/>
    </source>
</evidence>
<dbReference type="Pfam" id="PF07627">
    <property type="entry name" value="PSCyt3"/>
    <property type="match status" value="1"/>
</dbReference>
<dbReference type="InterPro" id="IPR013036">
    <property type="entry name" value="DUF1587"/>
</dbReference>
<name>A0A5B9VW39_9BACT</name>
<dbReference type="KEGG" id="agv:OJF2_07690"/>
<dbReference type="Pfam" id="PF07637">
    <property type="entry name" value="PSD5"/>
    <property type="match status" value="1"/>
</dbReference>
<dbReference type="Proteomes" id="UP000324233">
    <property type="component" value="Chromosome"/>
</dbReference>
<evidence type="ECO:0000259" key="4">
    <source>
        <dbReference type="Pfam" id="PF07626"/>
    </source>
</evidence>
<dbReference type="Pfam" id="PF07631">
    <property type="entry name" value="PSD4"/>
    <property type="match status" value="1"/>
</dbReference>
<sequence length="921" mass="100633" precursor="true">MCHRSPGHGRGCSHLRALGLAMLALLGGRSVVADGAAGPDEGFVGDHCVACHDGATRKGQLDLTALKFVAGDPASRAVWIKVHDRVKAGEMPPKGEERPDAGRQAAFLEGLARAIASSERAELAGEGRATQRRLNRQEYENALRDLLGVPWAQVASRLPEDGEANHFNKSAEALDVSYLQIARFMDSADYAMRQAMARHLNRPPKATRRLHARDEPSLRNWVPRENGTLPDRLSFPVLDSHAQPDVRAGRAPATSPAMREREAVGRVSSIFSDAGGYGWNGWRAPAPGRYKLRIAGYTIWVAGGGVARWFYEGQGAAKAPVYHTLLWHRPNLDEVYPGRRDEPIGVYAQGGGQTRPIGGVDFTPKSTVSEIEVDLLAGEVIRTDGSRLFRTRVNGTDEQYVNPLATEDGMPGYAVQWIEVEGPLDAGPDADVGYARLFGDLRLVPSDPTRGGVSLEVGPADPGPAPGPGGRRGPGPGMGRGGPREALFEVESSAPRHDAERLLRSFLKRAYRRPVEEGEVRRFLALYEDQARKGAGFGRSMLAAYTAVLASPGFVFVEEKPGRLDDRALATRLALFLWNSAPDDALRDLADRGELARPEVLRAQAGRMLDDPKSRRLVEAFTDYWLDLRKIDDTAPSTTLYNDYELDDPLKLAAIEETRLFFAELLRGDLPARNVVDSDFTFLNGRLAEHYGIAGVSGVAFRRVELPPESLRGGVMTQASVLKVTANGTTTSPVIRGHWITERILGLETPPPPPTVEAVEPDIRGAVTIRQQLDKHRTNFSCASCHRKMDPPGFALESFDVMGGFRDRYRAVSEKVAPVKGYGINGQAFAFHLALPVDSAGALPDGRPFRDIRELKKLLAQDERLIARNLARQLTAYATGAPVRFSDREAIEAILDATEGSHYGLRGIVLAIIQVDLFRNK</sequence>
<gene>
    <name evidence="9" type="ORF">OJF2_07690</name>
</gene>
<accession>A0A5B9VW39</accession>
<dbReference type="Pfam" id="PF07624">
    <property type="entry name" value="PSD2"/>
    <property type="match status" value="1"/>
</dbReference>
<dbReference type="InterPro" id="IPR011429">
    <property type="entry name" value="Cyt_c_Planctomycete-type"/>
</dbReference>
<dbReference type="Pfam" id="PF07635">
    <property type="entry name" value="PSCyt1"/>
    <property type="match status" value="1"/>
</dbReference>